<dbReference type="AlphaFoldDB" id="T1KRP8"/>
<feature type="compositionally biased region" description="Basic and acidic residues" evidence="1">
    <location>
        <begin position="173"/>
        <end position="190"/>
    </location>
</feature>
<sequence length="1234" mass="140763">MDIKPTRKKYTFNPEKVLNKRATTKKIANQSTLIGSYFKLMMNQKLVVALVRVKSNSKDFVVPIGFKVDEKMIPKNAKFLEIDQNNMVKVSIPGVEPIHAMLVVVADDSKDMFESYKIFISKSTELKLTNLQEKISNWFPVEGIAIEKAKVKSLPGLTLDTFEDICHHIASERRKEKGNPIRKIDEEKPGPSKKAKIASKESVHEIIDLDSRPDSQMASTDIDSEVTVDETDLVPLYELAIKIPDESSKKFSFGLMKVLGKMMKDIKGLKEKPKKDINEMIPADYSVVKGNEFKKIRIIPDLDKTFEKDNITYIEGILPVNAKKYRQAFKGKHPKNTELEPTAILNTMVKSLFPKHWAIGVTLRGAGENQSLISLWNYANPLNNPCDGTFENNLGEMRFRALLDHAMRKAGKHSYDKTVEKSLISSFSKSLHYCRKQFGPVKNENTSDEEEGDETSDSDVSDNADDRDFVPKAQTKVADSYEGNSSSPRVLIKRDEASKEKSAPKVPLKVSEVYDSDEADDNPFNFSSKQGDSEKEEGGSDNDQDQTLPVFADEPEDNSRRGYSQYRTGQKLREENQKDDENLNLGVRTEVVDIQLSAGNDTPNDSGIGSNAELSFSSKTKISSSQRSGKRSFDSTETIEERKKKLTSTPISSSFDKSQTNEKSFSSPRFNESPIPKKDSPINLSGDSQVVKSVFGNRSERFSRQLSAIHEDYQSRLIESMKEAEKKALQRKQEKSGDDNTSDTEPQLTEEEKAFFAKISGKMNITQILANLQQTKNDSMKDAEQYSSSQITSKYVSKKFKKNPVHSSQPIASSSKLSSNSTEKNTRIFQIDKNGEEFEVTKKLNSNLVYCIYLPNICNEKLIPIKLPILFCVEELQFLEFGFDVPFKDYFDHLNNNIERYPDWLGCEKMVGNSKVTLKIEHCPLASNGDIEFIPMDENELHELKKYICELDQHKESIRVKDSKSKDQVQRNESVKLDSSEVNSCLCANNGTVQQTLDTIKFKLDRLNERKKLLSALDINGSVCSEMIDVFTDIFKVLSMNESEEKSLKIQIPIRDNTYKDEKNNRIFIEGKVKFELDKYQIAIMKTKTKNPFSLAYQFVKLCFPESYFLNVTLGKKYYDKDEIREMFATRKTSKEKLPLAFVWGFKNPFDHPLEEPFNIIQGQERVRAFIDHIFRKSDILEYTAELENKVRGRLVKELFARNRTHSRDKEQVNDSEEQSDGDVSEIWESNLFK</sequence>
<evidence type="ECO:0000313" key="2">
    <source>
        <dbReference type="EnsemblMetazoa" id="tetur19g00270.1"/>
    </source>
</evidence>
<name>T1KRP8_TETUR</name>
<keyword evidence="3" id="KW-1185">Reference proteome</keyword>
<protein>
    <submittedName>
        <fullName evidence="2">Uncharacterized protein</fullName>
    </submittedName>
</protein>
<accession>T1KRP8</accession>
<dbReference type="EMBL" id="CAEY01000417">
    <property type="status" value="NOT_ANNOTATED_CDS"/>
    <property type="molecule type" value="Genomic_DNA"/>
</dbReference>
<evidence type="ECO:0000256" key="1">
    <source>
        <dbReference type="SAM" id="MobiDB-lite"/>
    </source>
</evidence>
<dbReference type="EnsemblMetazoa" id="tetur19g00270.1">
    <property type="protein sequence ID" value="tetur19g00270.1"/>
    <property type="gene ID" value="tetur19g00270"/>
</dbReference>
<feature type="compositionally biased region" description="Basic and acidic residues" evidence="1">
    <location>
        <begin position="631"/>
        <end position="643"/>
    </location>
</feature>
<feature type="region of interest" description="Disordered" evidence="1">
    <location>
        <begin position="440"/>
        <end position="687"/>
    </location>
</feature>
<feature type="region of interest" description="Disordered" evidence="1">
    <location>
        <begin position="724"/>
        <end position="749"/>
    </location>
</feature>
<organism evidence="2 3">
    <name type="scientific">Tetranychus urticae</name>
    <name type="common">Two-spotted spider mite</name>
    <dbReference type="NCBI Taxonomy" id="32264"/>
    <lineage>
        <taxon>Eukaryota</taxon>
        <taxon>Metazoa</taxon>
        <taxon>Ecdysozoa</taxon>
        <taxon>Arthropoda</taxon>
        <taxon>Chelicerata</taxon>
        <taxon>Arachnida</taxon>
        <taxon>Acari</taxon>
        <taxon>Acariformes</taxon>
        <taxon>Trombidiformes</taxon>
        <taxon>Prostigmata</taxon>
        <taxon>Eleutherengona</taxon>
        <taxon>Raphignathae</taxon>
        <taxon>Tetranychoidea</taxon>
        <taxon>Tetranychidae</taxon>
        <taxon>Tetranychus</taxon>
    </lineage>
</organism>
<evidence type="ECO:0000313" key="3">
    <source>
        <dbReference type="Proteomes" id="UP000015104"/>
    </source>
</evidence>
<feature type="compositionally biased region" description="Polar residues" evidence="1">
    <location>
        <begin position="597"/>
        <end position="614"/>
    </location>
</feature>
<feature type="compositionally biased region" description="Basic and acidic residues" evidence="1">
    <location>
        <begin position="724"/>
        <end position="738"/>
    </location>
</feature>
<feature type="compositionally biased region" description="Basic and acidic residues" evidence="1">
    <location>
        <begin position="492"/>
        <end position="503"/>
    </location>
</feature>
<dbReference type="HOGENOM" id="CLU_007096_0_0_1"/>
<reference evidence="3" key="1">
    <citation type="submission" date="2011-08" db="EMBL/GenBank/DDBJ databases">
        <authorList>
            <person name="Rombauts S."/>
        </authorList>
    </citation>
    <scope>NUCLEOTIDE SEQUENCE</scope>
    <source>
        <strain evidence="3">London</strain>
    </source>
</reference>
<feature type="compositionally biased region" description="Basic and acidic residues" evidence="1">
    <location>
        <begin position="571"/>
        <end position="581"/>
    </location>
</feature>
<feature type="region of interest" description="Disordered" evidence="1">
    <location>
        <begin position="173"/>
        <end position="197"/>
    </location>
</feature>
<dbReference type="Proteomes" id="UP000015104">
    <property type="component" value="Unassembled WGS sequence"/>
</dbReference>
<feature type="compositionally biased region" description="Low complexity" evidence="1">
    <location>
        <begin position="615"/>
        <end position="627"/>
    </location>
</feature>
<reference evidence="2" key="2">
    <citation type="submission" date="2015-06" db="UniProtKB">
        <authorList>
            <consortium name="EnsemblMetazoa"/>
        </authorList>
    </citation>
    <scope>IDENTIFICATION</scope>
</reference>
<feature type="compositionally biased region" description="Polar residues" evidence="1">
    <location>
        <begin position="647"/>
        <end position="670"/>
    </location>
</feature>
<proteinExistence type="predicted"/>
<feature type="compositionally biased region" description="Acidic residues" evidence="1">
    <location>
        <begin position="446"/>
        <end position="463"/>
    </location>
</feature>
<feature type="compositionally biased region" description="Acidic residues" evidence="1">
    <location>
        <begin position="1214"/>
        <end position="1226"/>
    </location>
</feature>
<feature type="region of interest" description="Disordered" evidence="1">
    <location>
        <begin position="1207"/>
        <end position="1234"/>
    </location>
</feature>